<proteinExistence type="predicted"/>
<reference evidence="1" key="2">
    <citation type="submission" date="2023-06" db="EMBL/GenBank/DDBJ databases">
        <authorList>
            <person name="Swenson N.G."/>
            <person name="Wegrzyn J.L."/>
            <person name="Mcevoy S.L."/>
        </authorList>
    </citation>
    <scope>NUCLEOTIDE SEQUENCE</scope>
    <source>
        <strain evidence="1">NS2018</strain>
        <tissue evidence="1">Leaf</tissue>
    </source>
</reference>
<accession>A0AA39V648</accession>
<reference evidence="1" key="1">
    <citation type="journal article" date="2022" name="Plant J.">
        <title>Strategies of tolerance reflected in two North American maple genomes.</title>
        <authorList>
            <person name="McEvoy S.L."/>
            <person name="Sezen U.U."/>
            <person name="Trouern-Trend A."/>
            <person name="McMahon S.M."/>
            <person name="Schaberg P.G."/>
            <person name="Yang J."/>
            <person name="Wegrzyn J.L."/>
            <person name="Swenson N.G."/>
        </authorList>
    </citation>
    <scope>NUCLEOTIDE SEQUENCE</scope>
    <source>
        <strain evidence="1">NS2018</strain>
    </source>
</reference>
<evidence type="ECO:0000313" key="2">
    <source>
        <dbReference type="Proteomes" id="UP001168877"/>
    </source>
</evidence>
<keyword evidence="2" id="KW-1185">Reference proteome</keyword>
<gene>
    <name evidence="1" type="ORF">LWI29_001744</name>
</gene>
<dbReference type="AlphaFoldDB" id="A0AA39V648"/>
<protein>
    <submittedName>
        <fullName evidence="1">Uncharacterized protein</fullName>
    </submittedName>
</protein>
<dbReference type="EMBL" id="JAUESC010000388">
    <property type="protein sequence ID" value="KAK0570475.1"/>
    <property type="molecule type" value="Genomic_DNA"/>
</dbReference>
<comment type="caution">
    <text evidence="1">The sequence shown here is derived from an EMBL/GenBank/DDBJ whole genome shotgun (WGS) entry which is preliminary data.</text>
</comment>
<dbReference type="Proteomes" id="UP001168877">
    <property type="component" value="Unassembled WGS sequence"/>
</dbReference>
<organism evidence="1 2">
    <name type="scientific">Acer saccharum</name>
    <name type="common">Sugar maple</name>
    <dbReference type="NCBI Taxonomy" id="4024"/>
    <lineage>
        <taxon>Eukaryota</taxon>
        <taxon>Viridiplantae</taxon>
        <taxon>Streptophyta</taxon>
        <taxon>Embryophyta</taxon>
        <taxon>Tracheophyta</taxon>
        <taxon>Spermatophyta</taxon>
        <taxon>Magnoliopsida</taxon>
        <taxon>eudicotyledons</taxon>
        <taxon>Gunneridae</taxon>
        <taxon>Pentapetalae</taxon>
        <taxon>rosids</taxon>
        <taxon>malvids</taxon>
        <taxon>Sapindales</taxon>
        <taxon>Sapindaceae</taxon>
        <taxon>Hippocastanoideae</taxon>
        <taxon>Acereae</taxon>
        <taxon>Acer</taxon>
    </lineage>
</organism>
<sequence length="160" mass="17537">MKWDQESEQAFQSLKKYLASLPLLMKPLSGEELQSYLAVSETATSEAIRYLCELWILGIVFKVRKVVYLYGEGFGKLLDEISPKSVELAGSKPLSQGFIPVVGSRGGFWTFGHEFGPSAPRELSLGMNSQSSHGYGCLGCVKEAAGIKLASMVDHGVWRT</sequence>
<evidence type="ECO:0000313" key="1">
    <source>
        <dbReference type="EMBL" id="KAK0570475.1"/>
    </source>
</evidence>
<name>A0AA39V648_ACESA</name>